<name>A0A0E9VK33_ANGAN</name>
<reference evidence="1" key="1">
    <citation type="submission" date="2014-11" db="EMBL/GenBank/DDBJ databases">
        <authorList>
            <person name="Amaro Gonzalez C."/>
        </authorList>
    </citation>
    <scope>NUCLEOTIDE SEQUENCE</scope>
</reference>
<organism evidence="1">
    <name type="scientific">Anguilla anguilla</name>
    <name type="common">European freshwater eel</name>
    <name type="synonym">Muraena anguilla</name>
    <dbReference type="NCBI Taxonomy" id="7936"/>
    <lineage>
        <taxon>Eukaryota</taxon>
        <taxon>Metazoa</taxon>
        <taxon>Chordata</taxon>
        <taxon>Craniata</taxon>
        <taxon>Vertebrata</taxon>
        <taxon>Euteleostomi</taxon>
        <taxon>Actinopterygii</taxon>
        <taxon>Neopterygii</taxon>
        <taxon>Teleostei</taxon>
        <taxon>Anguilliformes</taxon>
        <taxon>Anguillidae</taxon>
        <taxon>Anguilla</taxon>
    </lineage>
</organism>
<protein>
    <submittedName>
        <fullName evidence="1">Uncharacterized protein</fullName>
    </submittedName>
</protein>
<reference evidence="1" key="2">
    <citation type="journal article" date="2015" name="Fish Shellfish Immunol.">
        <title>Early steps in the European eel (Anguilla anguilla)-Vibrio vulnificus interaction in the gills: Role of the RtxA13 toxin.</title>
        <authorList>
            <person name="Callol A."/>
            <person name="Pajuelo D."/>
            <person name="Ebbesson L."/>
            <person name="Teles M."/>
            <person name="MacKenzie S."/>
            <person name="Amaro C."/>
        </authorList>
    </citation>
    <scope>NUCLEOTIDE SEQUENCE</scope>
</reference>
<dbReference type="EMBL" id="GBXM01030078">
    <property type="protein sequence ID" value="JAH78499.1"/>
    <property type="molecule type" value="Transcribed_RNA"/>
</dbReference>
<evidence type="ECO:0000313" key="1">
    <source>
        <dbReference type="EMBL" id="JAH78499.1"/>
    </source>
</evidence>
<accession>A0A0E9VK33</accession>
<sequence length="22" mass="2581">MELVVRKRQKVNPALCTFNNYG</sequence>
<proteinExistence type="predicted"/>
<dbReference type="AlphaFoldDB" id="A0A0E9VK33"/>